<keyword evidence="3" id="KW-0472">Membrane</keyword>
<keyword evidence="2" id="KW-0812">Transmembrane</keyword>
<dbReference type="GO" id="GO:0004888">
    <property type="term" value="F:transmembrane signaling receptor activity"/>
    <property type="evidence" value="ECO:0007669"/>
    <property type="project" value="TreeGrafter"/>
</dbReference>
<proteinExistence type="predicted"/>
<dbReference type="PANTHER" id="PTHR11860">
    <property type="entry name" value="POLYMERIC-IMMUNOGLOBULIN RECEPTOR"/>
    <property type="match status" value="1"/>
</dbReference>
<dbReference type="PANTHER" id="PTHR11860:SF87">
    <property type="entry name" value="CMRF35-LIKE MOLECULE 8"/>
    <property type="match status" value="1"/>
</dbReference>
<dbReference type="InterPro" id="IPR013783">
    <property type="entry name" value="Ig-like_fold"/>
</dbReference>
<dbReference type="Gene3D" id="2.60.40.10">
    <property type="entry name" value="Immunoglobulins"/>
    <property type="match status" value="1"/>
</dbReference>
<dbReference type="Proteomes" id="UP000694553">
    <property type="component" value="Unassembled WGS sequence"/>
</dbReference>
<evidence type="ECO:0000256" key="1">
    <source>
        <dbReference type="ARBA" id="ARBA00004370"/>
    </source>
</evidence>
<feature type="compositionally biased region" description="Basic and acidic residues" evidence="4">
    <location>
        <begin position="1"/>
        <end position="11"/>
    </location>
</feature>
<evidence type="ECO:0000256" key="2">
    <source>
        <dbReference type="ARBA" id="ARBA00022692"/>
    </source>
</evidence>
<protein>
    <submittedName>
        <fullName evidence="5">Uncharacterized protein</fullName>
    </submittedName>
</protein>
<name>A0A8U7MU28_CORMO</name>
<evidence type="ECO:0000256" key="3">
    <source>
        <dbReference type="ARBA" id="ARBA00023136"/>
    </source>
</evidence>
<reference evidence="5" key="3">
    <citation type="submission" date="2025-09" db="UniProtKB">
        <authorList>
            <consortium name="Ensembl"/>
        </authorList>
    </citation>
    <scope>IDENTIFICATION</scope>
</reference>
<evidence type="ECO:0000313" key="6">
    <source>
        <dbReference type="Proteomes" id="UP000694553"/>
    </source>
</evidence>
<dbReference type="InterPro" id="IPR050671">
    <property type="entry name" value="CD300_family_receptors"/>
</dbReference>
<evidence type="ECO:0000313" key="5">
    <source>
        <dbReference type="Ensembl" id="ENSCMUP00000029193.1"/>
    </source>
</evidence>
<organism evidence="5 6">
    <name type="scientific">Corvus moneduloides</name>
    <name type="common">New Caledonian crow</name>
    <dbReference type="NCBI Taxonomy" id="1196302"/>
    <lineage>
        <taxon>Eukaryota</taxon>
        <taxon>Metazoa</taxon>
        <taxon>Chordata</taxon>
        <taxon>Craniata</taxon>
        <taxon>Vertebrata</taxon>
        <taxon>Euteleostomi</taxon>
        <taxon>Archelosauria</taxon>
        <taxon>Archosauria</taxon>
        <taxon>Dinosauria</taxon>
        <taxon>Saurischia</taxon>
        <taxon>Theropoda</taxon>
        <taxon>Coelurosauria</taxon>
        <taxon>Aves</taxon>
        <taxon>Neognathae</taxon>
        <taxon>Neoaves</taxon>
        <taxon>Telluraves</taxon>
        <taxon>Australaves</taxon>
        <taxon>Passeriformes</taxon>
        <taxon>Corvoidea</taxon>
        <taxon>Corvidae</taxon>
        <taxon>Corvus</taxon>
    </lineage>
</organism>
<keyword evidence="6" id="KW-1185">Reference proteome</keyword>
<sequence length="385" mass="40315">MGAMLEEERGAPEGGTGEAATVGIRKRHGLAESPAVTEVIAEAKEEAKPQRHQTKRSSRAVPIAPVSPCVSPGCGAVTGPGRVLGFLGETLSVTCTYQTCWETLSKFCCKPATSIPPTCAEDFVISSELKPEVQQGRFSIWNNHTHWAFRVTVEGLAKRDTGTVHCGVGTGLLQFDEIADVESLGVAGPPGPAWMCPPPGACSRGCTGGNLELVGAHVPPSLIPYSQFSPEPLLGTPGSVTSIFEVHCALCVPFSSSLALAGLVCALLALLYNTGEFLTPLCCPISLLGQAVPVAPGPGLREHPSPLPCQGSASMAAQYICGVVVLVLNWAWGAQTPFLQRESVLCMFWGGLRLKSLVGKGKVSHPSDLKVCPLDVAEGTQLLLL</sequence>
<evidence type="ECO:0000256" key="4">
    <source>
        <dbReference type="SAM" id="MobiDB-lite"/>
    </source>
</evidence>
<reference evidence="6" key="1">
    <citation type="submission" date="2019-10" db="EMBL/GenBank/DDBJ databases">
        <title>Corvus moneduloides (New Caledonian crow) genome, bCorMon1, primary haplotype.</title>
        <authorList>
            <person name="Rutz C."/>
            <person name="Fungtammasan C."/>
            <person name="Mountcastle J."/>
            <person name="Formenti G."/>
            <person name="Chow W."/>
            <person name="Howe K."/>
            <person name="Steele M.P."/>
            <person name="Fernandes J."/>
            <person name="Gilbert M.T.P."/>
            <person name="Fedrigo O."/>
            <person name="Jarvis E.D."/>
            <person name="Gemmell N."/>
        </authorList>
    </citation>
    <scope>NUCLEOTIDE SEQUENCE [LARGE SCALE GENOMIC DNA]</scope>
</reference>
<dbReference type="InterPro" id="IPR036179">
    <property type="entry name" value="Ig-like_dom_sf"/>
</dbReference>
<dbReference type="GO" id="GO:0005886">
    <property type="term" value="C:plasma membrane"/>
    <property type="evidence" value="ECO:0007669"/>
    <property type="project" value="TreeGrafter"/>
</dbReference>
<reference evidence="5" key="2">
    <citation type="submission" date="2025-08" db="UniProtKB">
        <authorList>
            <consortium name="Ensembl"/>
        </authorList>
    </citation>
    <scope>IDENTIFICATION</scope>
</reference>
<dbReference type="AlphaFoldDB" id="A0A8U7MU28"/>
<feature type="region of interest" description="Disordered" evidence="4">
    <location>
        <begin position="1"/>
        <end position="24"/>
    </location>
</feature>
<dbReference type="SUPFAM" id="SSF48726">
    <property type="entry name" value="Immunoglobulin"/>
    <property type="match status" value="1"/>
</dbReference>
<accession>A0A8U7MU28</accession>
<comment type="subcellular location">
    <subcellularLocation>
        <location evidence="1">Membrane</location>
    </subcellularLocation>
</comment>
<dbReference type="Ensembl" id="ENSCMUT00000038608.1">
    <property type="protein sequence ID" value="ENSCMUP00000029193.1"/>
    <property type="gene ID" value="ENSCMUG00000019670.1"/>
</dbReference>